<feature type="compositionally biased region" description="Basic and acidic residues" evidence="1">
    <location>
        <begin position="13"/>
        <end position="24"/>
    </location>
</feature>
<accession>A0ABQ8THR6</accession>
<name>A0ABQ8THR6_PERAM</name>
<reference evidence="2 3" key="1">
    <citation type="journal article" date="2022" name="Allergy">
        <title>Genome assembly and annotation of Periplaneta americana reveal a comprehensive cockroach allergen profile.</title>
        <authorList>
            <person name="Wang L."/>
            <person name="Xiong Q."/>
            <person name="Saelim N."/>
            <person name="Wang L."/>
            <person name="Nong W."/>
            <person name="Wan A.T."/>
            <person name="Shi M."/>
            <person name="Liu X."/>
            <person name="Cao Q."/>
            <person name="Hui J.H.L."/>
            <person name="Sookrung N."/>
            <person name="Leung T.F."/>
            <person name="Tungtrongchitr A."/>
            <person name="Tsui S.K.W."/>
        </authorList>
    </citation>
    <scope>NUCLEOTIDE SEQUENCE [LARGE SCALE GENOMIC DNA]</scope>
    <source>
        <strain evidence="2">PWHHKU_190912</strain>
    </source>
</reference>
<dbReference type="Proteomes" id="UP001148838">
    <property type="component" value="Unassembled WGS sequence"/>
</dbReference>
<evidence type="ECO:0000256" key="1">
    <source>
        <dbReference type="SAM" id="MobiDB-lite"/>
    </source>
</evidence>
<gene>
    <name evidence="2" type="ORF">ANN_12864</name>
</gene>
<organism evidence="2 3">
    <name type="scientific">Periplaneta americana</name>
    <name type="common">American cockroach</name>
    <name type="synonym">Blatta americana</name>
    <dbReference type="NCBI Taxonomy" id="6978"/>
    <lineage>
        <taxon>Eukaryota</taxon>
        <taxon>Metazoa</taxon>
        <taxon>Ecdysozoa</taxon>
        <taxon>Arthropoda</taxon>
        <taxon>Hexapoda</taxon>
        <taxon>Insecta</taxon>
        <taxon>Pterygota</taxon>
        <taxon>Neoptera</taxon>
        <taxon>Polyneoptera</taxon>
        <taxon>Dictyoptera</taxon>
        <taxon>Blattodea</taxon>
        <taxon>Blattoidea</taxon>
        <taxon>Blattidae</taxon>
        <taxon>Blattinae</taxon>
        <taxon>Periplaneta</taxon>
    </lineage>
</organism>
<protein>
    <submittedName>
        <fullName evidence="2">Uncharacterized protein</fullName>
    </submittedName>
</protein>
<feature type="region of interest" description="Disordered" evidence="1">
    <location>
        <begin position="1"/>
        <end position="25"/>
    </location>
</feature>
<comment type="caution">
    <text evidence="2">The sequence shown here is derived from an EMBL/GenBank/DDBJ whole genome shotgun (WGS) entry which is preliminary data.</text>
</comment>
<sequence length="150" mass="16640">MTNKISRQLASRPHAEGDVDDHPTRMQRCPHMFILEETVLPSARISPPSACLPTHVKTDCNVIIAFRSIVRHPPPTRYAKAPRSFTSVHIALIMSETILTIDTDRTFVIMVVSSEKITFLQSKSTRLVAKARRSTACASPIFPFAQPSGS</sequence>
<keyword evidence="3" id="KW-1185">Reference proteome</keyword>
<dbReference type="EMBL" id="JAJSOF020000009">
    <property type="protein sequence ID" value="KAJ4446171.1"/>
    <property type="molecule type" value="Genomic_DNA"/>
</dbReference>
<evidence type="ECO:0000313" key="2">
    <source>
        <dbReference type="EMBL" id="KAJ4446171.1"/>
    </source>
</evidence>
<evidence type="ECO:0000313" key="3">
    <source>
        <dbReference type="Proteomes" id="UP001148838"/>
    </source>
</evidence>
<proteinExistence type="predicted"/>